<dbReference type="InterPro" id="IPR021351">
    <property type="entry name" value="DUF2969"/>
</dbReference>
<name>A0AA43UDK3_9LACT</name>
<dbReference type="Pfam" id="PF11184">
    <property type="entry name" value="DUF2969"/>
    <property type="match status" value="1"/>
</dbReference>
<keyword evidence="2" id="KW-1185">Reference proteome</keyword>
<reference evidence="1" key="1">
    <citation type="submission" date="2023-07" db="EMBL/GenBank/DDBJ databases">
        <title>Between Cages and Wild: Unraveling the Impact of Captivity on Animal Microbiomes and Antimicrobial Resistance.</title>
        <authorList>
            <person name="Schmartz G.P."/>
            <person name="Rehner J."/>
            <person name="Schuff M.J."/>
            <person name="Becker S.L."/>
            <person name="Kravczyk M."/>
            <person name="Gurevich A."/>
            <person name="Francke R."/>
            <person name="Mueller R."/>
            <person name="Keller V."/>
            <person name="Keller A."/>
        </authorList>
    </citation>
    <scope>NUCLEOTIDE SEQUENCE</scope>
    <source>
        <strain evidence="1">S39M_St_73</strain>
    </source>
</reference>
<dbReference type="AlphaFoldDB" id="A0AA43UDK3"/>
<evidence type="ECO:0000313" key="1">
    <source>
        <dbReference type="EMBL" id="MDO5457989.1"/>
    </source>
</evidence>
<comment type="caution">
    <text evidence="1">The sequence shown here is derived from an EMBL/GenBank/DDBJ whole genome shotgun (WGS) entry which is preliminary data.</text>
</comment>
<gene>
    <name evidence="1" type="ORF">Q4F26_06535</name>
</gene>
<feature type="non-terminal residue" evidence="1">
    <location>
        <position position="63"/>
    </location>
</feature>
<protein>
    <submittedName>
        <fullName evidence="1">DUF2969 family protein</fullName>
    </submittedName>
</protein>
<dbReference type="Proteomes" id="UP001171751">
    <property type="component" value="Unassembled WGS sequence"/>
</dbReference>
<evidence type="ECO:0000313" key="2">
    <source>
        <dbReference type="Proteomes" id="UP001171751"/>
    </source>
</evidence>
<dbReference type="EMBL" id="JAUNQW010000054">
    <property type="protein sequence ID" value="MDO5457989.1"/>
    <property type="molecule type" value="Genomic_DNA"/>
</dbReference>
<organism evidence="1 2">
    <name type="scientific">Atopococcus tabaci</name>
    <dbReference type="NCBI Taxonomy" id="269774"/>
    <lineage>
        <taxon>Bacteria</taxon>
        <taxon>Bacillati</taxon>
        <taxon>Bacillota</taxon>
        <taxon>Bacilli</taxon>
        <taxon>Lactobacillales</taxon>
        <taxon>Carnobacteriaceae</taxon>
        <taxon>Atopococcus</taxon>
    </lineage>
</organism>
<proteinExistence type="predicted"/>
<sequence length="63" mass="7093">MAKKKSFEVEIQATREDTPEQASLELLINGEVVGNIDEVKKNNFEVVFNSKKKIKVQSVDEAV</sequence>
<accession>A0AA43UDK3</accession>